<name>A0A6P2D264_9BACT</name>
<proteinExistence type="predicted"/>
<feature type="transmembrane region" description="Helical" evidence="1">
    <location>
        <begin position="69"/>
        <end position="90"/>
    </location>
</feature>
<evidence type="ECO:0000313" key="2">
    <source>
        <dbReference type="EMBL" id="VTR94174.1"/>
    </source>
</evidence>
<feature type="transmembrane region" description="Helical" evidence="1">
    <location>
        <begin position="20"/>
        <end position="38"/>
    </location>
</feature>
<dbReference type="KEGG" id="gms:SOIL9_35400"/>
<accession>A0A6P2D264</accession>
<evidence type="ECO:0000313" key="3">
    <source>
        <dbReference type="Proteomes" id="UP000464178"/>
    </source>
</evidence>
<dbReference type="Proteomes" id="UP000464178">
    <property type="component" value="Chromosome"/>
</dbReference>
<keyword evidence="1" id="KW-0812">Transmembrane</keyword>
<organism evidence="2 3">
    <name type="scientific">Gemmata massiliana</name>
    <dbReference type="NCBI Taxonomy" id="1210884"/>
    <lineage>
        <taxon>Bacteria</taxon>
        <taxon>Pseudomonadati</taxon>
        <taxon>Planctomycetota</taxon>
        <taxon>Planctomycetia</taxon>
        <taxon>Gemmatales</taxon>
        <taxon>Gemmataceae</taxon>
        <taxon>Gemmata</taxon>
    </lineage>
</organism>
<protein>
    <recommendedName>
        <fullName evidence="4">Transmembrane protein</fullName>
    </recommendedName>
</protein>
<sequence length="114" mass="12224">MTEVSNQQVGPKPAIVNRPWLSLLVIVGGLTATAGLLLRSFARWLAWPLDFPPPGSSGVPRQWQYREALYAELGLVTLVFGLVAVLIAIVRATAPDANRTARDASTGTNRVSEG</sequence>
<keyword evidence="1" id="KW-0472">Membrane</keyword>
<keyword evidence="1" id="KW-1133">Transmembrane helix</keyword>
<dbReference type="AlphaFoldDB" id="A0A6P2D264"/>
<evidence type="ECO:0008006" key="4">
    <source>
        <dbReference type="Google" id="ProtNLM"/>
    </source>
</evidence>
<reference evidence="2 3" key="1">
    <citation type="submission" date="2019-05" db="EMBL/GenBank/DDBJ databases">
        <authorList>
            <consortium name="Science for Life Laboratories"/>
        </authorList>
    </citation>
    <scope>NUCLEOTIDE SEQUENCE [LARGE SCALE GENOMIC DNA]</scope>
    <source>
        <strain evidence="2">Soil9</strain>
    </source>
</reference>
<gene>
    <name evidence="2" type="ORF">SOIL9_35400</name>
</gene>
<evidence type="ECO:0000256" key="1">
    <source>
        <dbReference type="SAM" id="Phobius"/>
    </source>
</evidence>
<keyword evidence="3" id="KW-1185">Reference proteome</keyword>
<dbReference type="EMBL" id="LR593886">
    <property type="protein sequence ID" value="VTR94174.1"/>
    <property type="molecule type" value="Genomic_DNA"/>
</dbReference>